<evidence type="ECO:0000256" key="2">
    <source>
        <dbReference type="ARBA" id="ARBA00022559"/>
    </source>
</evidence>
<feature type="region of interest" description="Disordered" evidence="7">
    <location>
        <begin position="350"/>
        <end position="376"/>
    </location>
</feature>
<keyword evidence="11" id="KW-1185">Reference proteome</keyword>
<dbReference type="GO" id="GO:0005829">
    <property type="term" value="C:cytosol"/>
    <property type="evidence" value="ECO:0007669"/>
    <property type="project" value="TreeGrafter"/>
</dbReference>
<dbReference type="GO" id="GO:0004601">
    <property type="term" value="F:peroxidase activity"/>
    <property type="evidence" value="ECO:0007669"/>
    <property type="project" value="UniProtKB-KW"/>
</dbReference>
<evidence type="ECO:0000256" key="7">
    <source>
        <dbReference type="SAM" id="MobiDB-lite"/>
    </source>
</evidence>
<dbReference type="NCBIfam" id="TIGR01413">
    <property type="entry name" value="Dyp_perox_fam"/>
    <property type="match status" value="1"/>
</dbReference>
<gene>
    <name evidence="10" type="ORF">DY240_04560</name>
</gene>
<accession>A0A418KV66</accession>
<dbReference type="EMBL" id="QUAL01000039">
    <property type="protein sequence ID" value="RIQ33680.1"/>
    <property type="molecule type" value="Genomic_DNA"/>
</dbReference>
<dbReference type="PANTHER" id="PTHR30521:SF0">
    <property type="entry name" value="DYP-TYPE PEROXIDASE FAMILY PROTEIN"/>
    <property type="match status" value="1"/>
</dbReference>
<evidence type="ECO:0000256" key="4">
    <source>
        <dbReference type="ARBA" id="ARBA00023002"/>
    </source>
</evidence>
<keyword evidence="2 10" id="KW-0575">Peroxidase</keyword>
<organism evidence="10 11">
    <name type="scientific">Jiangella rhizosphaerae</name>
    <dbReference type="NCBI Taxonomy" id="2293569"/>
    <lineage>
        <taxon>Bacteria</taxon>
        <taxon>Bacillati</taxon>
        <taxon>Actinomycetota</taxon>
        <taxon>Actinomycetes</taxon>
        <taxon>Jiangellales</taxon>
        <taxon>Jiangellaceae</taxon>
        <taxon>Jiangella</taxon>
    </lineage>
</organism>
<dbReference type="InterPro" id="IPR011008">
    <property type="entry name" value="Dimeric_a/b-barrel"/>
</dbReference>
<proteinExistence type="inferred from homology"/>
<dbReference type="PANTHER" id="PTHR30521">
    <property type="entry name" value="DEFERROCHELATASE/PEROXIDASE"/>
    <property type="match status" value="1"/>
</dbReference>
<evidence type="ECO:0000313" key="10">
    <source>
        <dbReference type="EMBL" id="RIQ33680.1"/>
    </source>
</evidence>
<dbReference type="GO" id="GO:0046872">
    <property type="term" value="F:metal ion binding"/>
    <property type="evidence" value="ECO:0007669"/>
    <property type="project" value="UniProtKB-KW"/>
</dbReference>
<dbReference type="Pfam" id="PF20628">
    <property type="entry name" value="Dyp_perox_C"/>
    <property type="match status" value="1"/>
</dbReference>
<evidence type="ECO:0000313" key="11">
    <source>
        <dbReference type="Proteomes" id="UP000284057"/>
    </source>
</evidence>
<evidence type="ECO:0000256" key="3">
    <source>
        <dbReference type="ARBA" id="ARBA00022723"/>
    </source>
</evidence>
<keyword evidence="5" id="KW-0408">Iron</keyword>
<evidence type="ECO:0000256" key="1">
    <source>
        <dbReference type="ARBA" id="ARBA00001970"/>
    </source>
</evidence>
<dbReference type="OrthoDB" id="3251355at2"/>
<dbReference type="Proteomes" id="UP000284057">
    <property type="component" value="Unassembled WGS sequence"/>
</dbReference>
<dbReference type="InterPro" id="IPR048327">
    <property type="entry name" value="Dyp_perox_N"/>
</dbReference>
<feature type="domain" description="Dyp-type peroxidase C-terminal" evidence="9">
    <location>
        <begin position="181"/>
        <end position="343"/>
    </location>
</feature>
<sequence length="376" mass="40317">MTSPSVDDECSRAVIRDTAPNGLRRVRPGFLRAAGRPGDNATVTDAVTPQPVLEPLTEAAIFLVVTVDDGGEEVARDLLADLSGLTRAVGFRALEDGLVCVAGIGADLWRRLDLGDPPSGLHPFREVAGRRHTAVGTPGDLMFHLRARRMDLCFELAALIAGRLAGAVTVVDEVQGFRYFDQRDLLGFVDGTENPTGAGAAAAVLSDEPGFEGGSYVIVQKYLHDMDAWNALSVEEQERVIGRRKLSDVELSDAEQPSNSHVALTTITDDDGEELEILRDNMPFGRPGAGEFGTYFIGYAAHPDVIEQMLVNMFVGRPPGNYDRILDFSVAVTGGLFYVPTVEFLDGIADPPTQTPAQTPATDGSLNVGSLKRSHA</sequence>
<protein>
    <submittedName>
        <fullName evidence="10">Dyp-type peroxidase</fullName>
    </submittedName>
</protein>
<evidence type="ECO:0000259" key="9">
    <source>
        <dbReference type="Pfam" id="PF20628"/>
    </source>
</evidence>
<comment type="caution">
    <text evidence="10">The sequence shown here is derived from an EMBL/GenBank/DDBJ whole genome shotgun (WGS) entry which is preliminary data.</text>
</comment>
<evidence type="ECO:0000256" key="5">
    <source>
        <dbReference type="ARBA" id="ARBA00023004"/>
    </source>
</evidence>
<dbReference type="PROSITE" id="PS51404">
    <property type="entry name" value="DYP_PEROXIDASE"/>
    <property type="match status" value="1"/>
</dbReference>
<evidence type="ECO:0000256" key="6">
    <source>
        <dbReference type="ARBA" id="ARBA00025737"/>
    </source>
</evidence>
<keyword evidence="3" id="KW-0479">Metal-binding</keyword>
<name>A0A418KV66_9ACTN</name>
<reference evidence="10 11" key="1">
    <citation type="submission" date="2018-09" db="EMBL/GenBank/DDBJ databases">
        <title>Isolation, diversity and antifungal activity of actinobacteria from wheat.</title>
        <authorList>
            <person name="Han C."/>
        </authorList>
    </citation>
    <scope>NUCLEOTIDE SEQUENCE [LARGE SCALE GENOMIC DNA]</scope>
    <source>
        <strain evidence="10 11">NEAU-YY265</strain>
    </source>
</reference>
<dbReference type="GO" id="GO:0020037">
    <property type="term" value="F:heme binding"/>
    <property type="evidence" value="ECO:0007669"/>
    <property type="project" value="InterPro"/>
</dbReference>
<evidence type="ECO:0000259" key="8">
    <source>
        <dbReference type="Pfam" id="PF04261"/>
    </source>
</evidence>
<comment type="cofactor">
    <cofactor evidence="1">
        <name>heme b</name>
        <dbReference type="ChEBI" id="CHEBI:60344"/>
    </cofactor>
</comment>
<dbReference type="AlphaFoldDB" id="A0A418KV66"/>
<comment type="similarity">
    <text evidence="6">Belongs to the DyP-type peroxidase family.</text>
</comment>
<dbReference type="Pfam" id="PF04261">
    <property type="entry name" value="Dyp_perox_N"/>
    <property type="match status" value="1"/>
</dbReference>
<dbReference type="InterPro" id="IPR048328">
    <property type="entry name" value="Dyp_perox_C"/>
</dbReference>
<dbReference type="InterPro" id="IPR006314">
    <property type="entry name" value="Dyp_peroxidase"/>
</dbReference>
<feature type="domain" description="Dyp-type peroxidase N-terminal" evidence="8">
    <location>
        <begin position="50"/>
        <end position="178"/>
    </location>
</feature>
<feature type="compositionally biased region" description="Low complexity" evidence="7">
    <location>
        <begin position="350"/>
        <end position="363"/>
    </location>
</feature>
<keyword evidence="4" id="KW-0560">Oxidoreductase</keyword>
<dbReference type="SUPFAM" id="SSF54909">
    <property type="entry name" value="Dimeric alpha+beta barrel"/>
    <property type="match status" value="1"/>
</dbReference>